<dbReference type="InterPro" id="IPR025327">
    <property type="entry name" value="DUF4233"/>
</dbReference>
<proteinExistence type="predicted"/>
<evidence type="ECO:0000313" key="2">
    <source>
        <dbReference type="EMBL" id="RWU85834.1"/>
    </source>
</evidence>
<organism evidence="2 3">
    <name type="scientific">Janibacter hoylei PVAS-1</name>
    <dbReference type="NCBI Taxonomy" id="1210046"/>
    <lineage>
        <taxon>Bacteria</taxon>
        <taxon>Bacillati</taxon>
        <taxon>Actinomycetota</taxon>
        <taxon>Actinomycetes</taxon>
        <taxon>Micrococcales</taxon>
        <taxon>Intrasporangiaceae</taxon>
        <taxon>Janibacter</taxon>
    </lineage>
</organism>
<dbReference type="EMBL" id="PIPF01000001">
    <property type="protein sequence ID" value="RWU85834.1"/>
    <property type="molecule type" value="Genomic_DNA"/>
</dbReference>
<keyword evidence="1" id="KW-0812">Transmembrane</keyword>
<feature type="transmembrane region" description="Helical" evidence="1">
    <location>
        <begin position="68"/>
        <end position="95"/>
    </location>
</feature>
<gene>
    <name evidence="2" type="ORF">CWN80_01200</name>
</gene>
<protein>
    <submittedName>
        <fullName evidence="2">DUF4233 domain-containing protein</fullName>
    </submittedName>
</protein>
<evidence type="ECO:0000256" key="1">
    <source>
        <dbReference type="SAM" id="Phobius"/>
    </source>
</evidence>
<dbReference type="AlphaFoldDB" id="A0A444BBP7"/>
<dbReference type="Proteomes" id="UP000288711">
    <property type="component" value="Unassembled WGS sequence"/>
</dbReference>
<keyword evidence="1" id="KW-0472">Membrane</keyword>
<keyword evidence="3" id="KW-1185">Reference proteome</keyword>
<sequence length="118" mass="12697">MWRMLATVVGGQALVIFFGALTSRGLDQEQAPVVAGLTPFALLCGLAVLALVSAGLMRRPFGPALGWIVQLLSILSGVFVTMMFAVGVIFALLYFSCVRIGRRVDHEQAERAVTEQES</sequence>
<name>A0A444BBP7_9MICO</name>
<feature type="transmembrane region" description="Helical" evidence="1">
    <location>
        <begin position="33"/>
        <end position="56"/>
    </location>
</feature>
<dbReference type="Pfam" id="PF14017">
    <property type="entry name" value="DUF4233"/>
    <property type="match status" value="1"/>
</dbReference>
<evidence type="ECO:0000313" key="3">
    <source>
        <dbReference type="Proteomes" id="UP000288711"/>
    </source>
</evidence>
<keyword evidence="1" id="KW-1133">Transmembrane helix</keyword>
<reference evidence="2 3" key="1">
    <citation type="journal article" date="2009" name="Int. J. Syst. Evol. Microbiol.">
        <title>Janibacter hoylei sp. nov., Bacillus isronensis sp. nov. and Bacillus aryabhattai sp. nov., isolated from cryotubes used for collecting air from the upper atmosphere.</title>
        <authorList>
            <person name="Shivaji S."/>
            <person name="Chaturvedi P."/>
            <person name="Begum Z."/>
            <person name="Pindi P.K."/>
            <person name="Manorama R."/>
            <person name="Padmanaban D.A."/>
            <person name="Shouche Y.S."/>
            <person name="Pawar S."/>
            <person name="Vaishampayan P."/>
            <person name="Dutt C.B."/>
            <person name="Datta G.N."/>
            <person name="Manchanda R.K."/>
            <person name="Rao U.R."/>
            <person name="Bhargava P.M."/>
            <person name="Narlikar J.V."/>
        </authorList>
    </citation>
    <scope>NUCLEOTIDE SEQUENCE [LARGE SCALE GENOMIC DNA]</scope>
    <source>
        <strain evidence="2 3">PVAS-1</strain>
    </source>
</reference>
<accession>A0A444BBP7</accession>
<comment type="caution">
    <text evidence="2">The sequence shown here is derived from an EMBL/GenBank/DDBJ whole genome shotgun (WGS) entry which is preliminary data.</text>
</comment>